<reference evidence="2" key="1">
    <citation type="journal article" date="2015" name="Proc. Natl. Acad. Sci. U.S.A.">
        <title>Genome sequencing of adzuki bean (Vigna angularis) provides insight into high starch and low fat accumulation and domestication.</title>
        <authorList>
            <person name="Yang K."/>
            <person name="Tian Z."/>
            <person name="Chen C."/>
            <person name="Luo L."/>
            <person name="Zhao B."/>
            <person name="Wang Z."/>
            <person name="Yu L."/>
            <person name="Li Y."/>
            <person name="Sun Y."/>
            <person name="Li W."/>
            <person name="Chen Y."/>
            <person name="Li Y."/>
            <person name="Zhang Y."/>
            <person name="Ai D."/>
            <person name="Zhao J."/>
            <person name="Shang C."/>
            <person name="Ma Y."/>
            <person name="Wu B."/>
            <person name="Wang M."/>
            <person name="Gao L."/>
            <person name="Sun D."/>
            <person name="Zhang P."/>
            <person name="Guo F."/>
            <person name="Wang W."/>
            <person name="Li Y."/>
            <person name="Wang J."/>
            <person name="Varshney R.K."/>
            <person name="Wang J."/>
            <person name="Ling H.Q."/>
            <person name="Wan P."/>
        </authorList>
    </citation>
    <scope>NUCLEOTIDE SEQUENCE</scope>
    <source>
        <strain evidence="2">cv. Jingnong 6</strain>
    </source>
</reference>
<dbReference type="EMBL" id="CM003379">
    <property type="protein sequence ID" value="KOM51786.1"/>
    <property type="molecule type" value="Genomic_DNA"/>
</dbReference>
<dbReference type="Gramene" id="KOM51786">
    <property type="protein sequence ID" value="KOM51786"/>
    <property type="gene ID" value="LR48_Vigan09g044500"/>
</dbReference>
<evidence type="ECO:0000313" key="1">
    <source>
        <dbReference type="EMBL" id="KOM51786.1"/>
    </source>
</evidence>
<dbReference type="Proteomes" id="UP000053144">
    <property type="component" value="Chromosome 9"/>
</dbReference>
<name>A0A0L9V9M7_PHAAN</name>
<proteinExistence type="predicted"/>
<evidence type="ECO:0000313" key="2">
    <source>
        <dbReference type="Proteomes" id="UP000053144"/>
    </source>
</evidence>
<protein>
    <submittedName>
        <fullName evidence="1">Uncharacterized protein</fullName>
    </submittedName>
</protein>
<dbReference type="AlphaFoldDB" id="A0A0L9V9M7"/>
<accession>A0A0L9V9M7</accession>
<sequence>MYLYGESTDGLYGESTVGEDSHDGGESMMVIMVFEMLQVMLRDNGVTIRV</sequence>
<organism evidence="1 2">
    <name type="scientific">Phaseolus angularis</name>
    <name type="common">Azuki bean</name>
    <name type="synonym">Vigna angularis</name>
    <dbReference type="NCBI Taxonomy" id="3914"/>
    <lineage>
        <taxon>Eukaryota</taxon>
        <taxon>Viridiplantae</taxon>
        <taxon>Streptophyta</taxon>
        <taxon>Embryophyta</taxon>
        <taxon>Tracheophyta</taxon>
        <taxon>Spermatophyta</taxon>
        <taxon>Magnoliopsida</taxon>
        <taxon>eudicotyledons</taxon>
        <taxon>Gunneridae</taxon>
        <taxon>Pentapetalae</taxon>
        <taxon>rosids</taxon>
        <taxon>fabids</taxon>
        <taxon>Fabales</taxon>
        <taxon>Fabaceae</taxon>
        <taxon>Papilionoideae</taxon>
        <taxon>50 kb inversion clade</taxon>
        <taxon>NPAAA clade</taxon>
        <taxon>indigoferoid/millettioid clade</taxon>
        <taxon>Phaseoleae</taxon>
        <taxon>Vigna</taxon>
    </lineage>
</organism>
<gene>
    <name evidence="1" type="ORF">LR48_Vigan09g044500</name>
</gene>